<evidence type="ECO:0000313" key="1">
    <source>
        <dbReference type="EMBL" id="KAK7833081.1"/>
    </source>
</evidence>
<organism evidence="1 2">
    <name type="scientific">Quercus suber</name>
    <name type="common">Cork oak</name>
    <dbReference type="NCBI Taxonomy" id="58331"/>
    <lineage>
        <taxon>Eukaryota</taxon>
        <taxon>Viridiplantae</taxon>
        <taxon>Streptophyta</taxon>
        <taxon>Embryophyta</taxon>
        <taxon>Tracheophyta</taxon>
        <taxon>Spermatophyta</taxon>
        <taxon>Magnoliopsida</taxon>
        <taxon>eudicotyledons</taxon>
        <taxon>Gunneridae</taxon>
        <taxon>Pentapetalae</taxon>
        <taxon>rosids</taxon>
        <taxon>fabids</taxon>
        <taxon>Fagales</taxon>
        <taxon>Fagaceae</taxon>
        <taxon>Quercus</taxon>
    </lineage>
</organism>
<sequence>MKVLYSKCILNVQLSLSLVDSSRALELVSMGFEASITWASVLVAIALVRFPLHPSESKSDMTKMSPQVGRLTLARVFAALLYDEASARAWKLKLLMLAVHGQEYDDRGKVVPSTVGAILLMGHGLVLVSTAVDACSAWTREHLDDKHLGRFLEGDNLVVPKESPNPLNGAPH</sequence>
<accession>A0AAW0K3H6</accession>
<dbReference type="Proteomes" id="UP000237347">
    <property type="component" value="Unassembled WGS sequence"/>
</dbReference>
<evidence type="ECO:0000313" key="2">
    <source>
        <dbReference type="Proteomes" id="UP000237347"/>
    </source>
</evidence>
<dbReference type="EMBL" id="PKMF04000412">
    <property type="protein sequence ID" value="KAK7833081.1"/>
    <property type="molecule type" value="Genomic_DNA"/>
</dbReference>
<protein>
    <submittedName>
        <fullName evidence="1">Uncharacterized protein</fullName>
    </submittedName>
</protein>
<name>A0AAW0K3H6_QUESU</name>
<comment type="caution">
    <text evidence="1">The sequence shown here is derived from an EMBL/GenBank/DDBJ whole genome shotgun (WGS) entry which is preliminary data.</text>
</comment>
<dbReference type="AlphaFoldDB" id="A0AAW0K3H6"/>
<proteinExistence type="predicted"/>
<gene>
    <name evidence="1" type="ORF">CFP56_025857</name>
</gene>
<reference evidence="1 2" key="1">
    <citation type="journal article" date="2018" name="Sci. Data">
        <title>The draft genome sequence of cork oak.</title>
        <authorList>
            <person name="Ramos A.M."/>
            <person name="Usie A."/>
            <person name="Barbosa P."/>
            <person name="Barros P.M."/>
            <person name="Capote T."/>
            <person name="Chaves I."/>
            <person name="Simoes F."/>
            <person name="Abreu I."/>
            <person name="Carrasquinho I."/>
            <person name="Faro C."/>
            <person name="Guimaraes J.B."/>
            <person name="Mendonca D."/>
            <person name="Nobrega F."/>
            <person name="Rodrigues L."/>
            <person name="Saibo N.J.M."/>
            <person name="Varela M.C."/>
            <person name="Egas C."/>
            <person name="Matos J."/>
            <person name="Miguel C.M."/>
            <person name="Oliveira M.M."/>
            <person name="Ricardo C.P."/>
            <person name="Goncalves S."/>
        </authorList>
    </citation>
    <scope>NUCLEOTIDE SEQUENCE [LARGE SCALE GENOMIC DNA]</scope>
    <source>
        <strain evidence="2">cv. HL8</strain>
    </source>
</reference>
<keyword evidence="2" id="KW-1185">Reference proteome</keyword>